<accession>A0A7C3PGU5</accession>
<name>A0A7C3PGU5_9CYAN</name>
<evidence type="ECO:0000313" key="1">
    <source>
        <dbReference type="EMBL" id="HFN00853.1"/>
    </source>
</evidence>
<protein>
    <submittedName>
        <fullName evidence="1">Uncharacterized protein</fullName>
    </submittedName>
</protein>
<proteinExistence type="predicted"/>
<sequence>MRYLIVMFWLICACVTNVVGGHQEQQIKKSRYVIVPREVVLPVIADQPDCPLKFEKVLYVAGIDAGGGPVYEIRNQGTKPIQSFVIAALHSVGGANAWGFRAETLNDWLMPGETEPKPDEVPQTEIIPLTDKLREQLKLNGPMKAIVIFMVVRVEFADGSIYSDEEVNKALHALFDVPPLPEMLEKSSAKK</sequence>
<organism evidence="1">
    <name type="scientific">Oscillatoriales cyanobacterium SpSt-418</name>
    <dbReference type="NCBI Taxonomy" id="2282169"/>
    <lineage>
        <taxon>Bacteria</taxon>
        <taxon>Bacillati</taxon>
        <taxon>Cyanobacteriota</taxon>
        <taxon>Cyanophyceae</taxon>
        <taxon>Oscillatoriophycideae</taxon>
        <taxon>Oscillatoriales</taxon>
    </lineage>
</organism>
<reference evidence="1" key="1">
    <citation type="journal article" date="2020" name="mSystems">
        <title>Genome- and Community-Level Interaction Insights into Carbon Utilization and Element Cycling Functions of Hydrothermarchaeota in Hydrothermal Sediment.</title>
        <authorList>
            <person name="Zhou Z."/>
            <person name="Liu Y."/>
            <person name="Xu W."/>
            <person name="Pan J."/>
            <person name="Luo Z.H."/>
            <person name="Li M."/>
        </authorList>
    </citation>
    <scope>NUCLEOTIDE SEQUENCE [LARGE SCALE GENOMIC DNA]</scope>
    <source>
        <strain evidence="1">SpSt-418</strain>
    </source>
</reference>
<dbReference type="AlphaFoldDB" id="A0A7C3PGU5"/>
<comment type="caution">
    <text evidence="1">The sequence shown here is derived from an EMBL/GenBank/DDBJ whole genome shotgun (WGS) entry which is preliminary data.</text>
</comment>
<gene>
    <name evidence="1" type="ORF">ENR64_24480</name>
</gene>
<dbReference type="EMBL" id="DSRU01000346">
    <property type="protein sequence ID" value="HFN00853.1"/>
    <property type="molecule type" value="Genomic_DNA"/>
</dbReference>